<sequence length="317" mass="36434">MKERNYKTLVNRYLTNRCTPEETKQVLKWMHSPEGKAYMEQLMSKELQMIDQEIHQEISGEVVPINRPRKGKNRMGLVAVIVFLMIAGWSLMGVIQQQNEGKEAKVPMMEKVAPRGSKMRITLSDGSRVVLNAESCLSFPKHFSETSRVVYLQGEAFFEVTEDRQRPFSVVSGEITTTALGTSFNVNAYEDFKKVEVALVTGKVQVKAERMQASAMLVPGEKLAYSGRSKLTKLRFDSEKEVGWKDGWIIFENASFQEVQSTLERWYDVSIFCDKVLQRDWNYSGKFHHASLENVLENIGFARKFQFSIKNKKVNLY</sequence>
<keyword evidence="1" id="KW-0472">Membrane</keyword>
<accession>A0AAW9S683</accession>
<dbReference type="EMBL" id="JBDKWZ010000016">
    <property type="protein sequence ID" value="MEN7550690.1"/>
    <property type="molecule type" value="Genomic_DNA"/>
</dbReference>
<evidence type="ECO:0000259" key="2">
    <source>
        <dbReference type="Pfam" id="PF04773"/>
    </source>
</evidence>
<dbReference type="AlphaFoldDB" id="A0AAW9S683"/>
<dbReference type="GO" id="GO:0016989">
    <property type="term" value="F:sigma factor antagonist activity"/>
    <property type="evidence" value="ECO:0007669"/>
    <property type="project" value="TreeGrafter"/>
</dbReference>
<comment type="caution">
    <text evidence="4">The sequence shown here is derived from an EMBL/GenBank/DDBJ whole genome shotgun (WGS) entry which is preliminary data.</text>
</comment>
<dbReference type="Gene3D" id="3.55.50.30">
    <property type="match status" value="1"/>
</dbReference>
<dbReference type="InterPro" id="IPR006860">
    <property type="entry name" value="FecR"/>
</dbReference>
<name>A0AAW9S683_9BACT</name>
<keyword evidence="5" id="KW-1185">Reference proteome</keyword>
<reference evidence="4 5" key="1">
    <citation type="submission" date="2024-04" db="EMBL/GenBank/DDBJ databases">
        <title>Novel genus in family Flammeovirgaceae.</title>
        <authorList>
            <person name="Nguyen T.H."/>
            <person name="Vuong T.Q."/>
            <person name="Le H."/>
            <person name="Kim S.-G."/>
        </authorList>
    </citation>
    <scope>NUCLEOTIDE SEQUENCE [LARGE SCALE GENOMIC DNA]</scope>
    <source>
        <strain evidence="4 5">JCM 23209</strain>
    </source>
</reference>
<proteinExistence type="predicted"/>
<feature type="transmembrane region" description="Helical" evidence="1">
    <location>
        <begin position="75"/>
        <end position="95"/>
    </location>
</feature>
<dbReference type="RefSeq" id="WP_346823472.1">
    <property type="nucleotide sequence ID" value="NZ_JBDKWZ010000016.1"/>
</dbReference>
<dbReference type="Pfam" id="PF16344">
    <property type="entry name" value="FecR_C"/>
    <property type="match status" value="1"/>
</dbReference>
<keyword evidence="1" id="KW-0812">Transmembrane</keyword>
<protein>
    <submittedName>
        <fullName evidence="4">FecR domain-containing protein</fullName>
    </submittedName>
</protein>
<feature type="domain" description="FecR protein" evidence="2">
    <location>
        <begin position="115"/>
        <end position="205"/>
    </location>
</feature>
<organism evidence="4 5">
    <name type="scientific">Rapidithrix thailandica</name>
    <dbReference type="NCBI Taxonomy" id="413964"/>
    <lineage>
        <taxon>Bacteria</taxon>
        <taxon>Pseudomonadati</taxon>
        <taxon>Bacteroidota</taxon>
        <taxon>Cytophagia</taxon>
        <taxon>Cytophagales</taxon>
        <taxon>Flammeovirgaceae</taxon>
        <taxon>Rapidithrix</taxon>
    </lineage>
</organism>
<evidence type="ECO:0000256" key="1">
    <source>
        <dbReference type="SAM" id="Phobius"/>
    </source>
</evidence>
<dbReference type="Pfam" id="PF04773">
    <property type="entry name" value="FecR"/>
    <property type="match status" value="1"/>
</dbReference>
<dbReference type="PANTHER" id="PTHR30273">
    <property type="entry name" value="PERIPLASMIC SIGNAL SENSOR AND SIGMA FACTOR ACTIVATOR FECR-RELATED"/>
    <property type="match status" value="1"/>
</dbReference>
<evidence type="ECO:0000259" key="3">
    <source>
        <dbReference type="Pfam" id="PF16344"/>
    </source>
</evidence>
<evidence type="ECO:0000313" key="4">
    <source>
        <dbReference type="EMBL" id="MEN7550690.1"/>
    </source>
</evidence>
<dbReference type="Proteomes" id="UP001403385">
    <property type="component" value="Unassembled WGS sequence"/>
</dbReference>
<feature type="domain" description="Protein FecR C-terminal" evidence="3">
    <location>
        <begin position="249"/>
        <end position="314"/>
    </location>
</feature>
<keyword evidence="1" id="KW-1133">Transmembrane helix</keyword>
<evidence type="ECO:0000313" key="5">
    <source>
        <dbReference type="Proteomes" id="UP001403385"/>
    </source>
</evidence>
<dbReference type="FunFam" id="2.60.120.1440:FF:000001">
    <property type="entry name" value="Putative anti-sigma factor"/>
    <property type="match status" value="1"/>
</dbReference>
<dbReference type="PANTHER" id="PTHR30273:SF2">
    <property type="entry name" value="PROTEIN FECR"/>
    <property type="match status" value="1"/>
</dbReference>
<dbReference type="PIRSF" id="PIRSF018266">
    <property type="entry name" value="FecR"/>
    <property type="match status" value="1"/>
</dbReference>
<dbReference type="InterPro" id="IPR032508">
    <property type="entry name" value="FecR_C"/>
</dbReference>
<dbReference type="Gene3D" id="2.60.120.1440">
    <property type="match status" value="1"/>
</dbReference>
<dbReference type="InterPro" id="IPR012373">
    <property type="entry name" value="Ferrdict_sens_TM"/>
</dbReference>
<gene>
    <name evidence="4" type="ORF">AAG747_22410</name>
</gene>